<dbReference type="Pfam" id="PF05120">
    <property type="entry name" value="GvpG"/>
    <property type="match status" value="1"/>
</dbReference>
<protein>
    <submittedName>
        <fullName evidence="1">Gas vesicle protein GvpG</fullName>
    </submittedName>
</protein>
<organism evidence="1 2">
    <name type="scientific">Streptomyces roseolus</name>
    <dbReference type="NCBI Taxonomy" id="67358"/>
    <lineage>
        <taxon>Bacteria</taxon>
        <taxon>Bacillati</taxon>
        <taxon>Actinomycetota</taxon>
        <taxon>Actinomycetes</taxon>
        <taxon>Kitasatosporales</taxon>
        <taxon>Streptomycetaceae</taxon>
        <taxon>Streptomyces</taxon>
    </lineage>
</organism>
<dbReference type="Proteomes" id="UP001278571">
    <property type="component" value="Unassembled WGS sequence"/>
</dbReference>
<proteinExistence type="predicted"/>
<evidence type="ECO:0000313" key="2">
    <source>
        <dbReference type="Proteomes" id="UP001278571"/>
    </source>
</evidence>
<dbReference type="EMBL" id="JAWJZF010000503">
    <property type="protein sequence ID" value="MDX2296721.1"/>
    <property type="molecule type" value="Genomic_DNA"/>
</dbReference>
<comment type="caution">
    <text evidence="1">The sequence shown here is derived from an EMBL/GenBank/DDBJ whole genome shotgun (WGS) entry which is preliminary data.</text>
</comment>
<dbReference type="InterPro" id="IPR007804">
    <property type="entry name" value="GvpG"/>
</dbReference>
<reference evidence="1 2" key="1">
    <citation type="submission" date="2023-10" db="EMBL/GenBank/DDBJ databases">
        <authorList>
            <person name="Wang X.X."/>
        </authorList>
    </citation>
    <scope>NUCLEOTIDE SEQUENCE [LARGE SCALE GENOMIC DNA]</scope>
    <source>
        <strain evidence="1 2">NBRC 12816</strain>
    </source>
</reference>
<name>A0ABU4KG43_9ACTN</name>
<evidence type="ECO:0000313" key="1">
    <source>
        <dbReference type="EMBL" id="MDX2296721.1"/>
    </source>
</evidence>
<keyword evidence="2" id="KW-1185">Reference proteome</keyword>
<dbReference type="RefSeq" id="WP_319012882.1">
    <property type="nucleotide sequence ID" value="NZ_JAWJZF010000503.1"/>
</dbReference>
<accession>A0ABU4KG43</accession>
<sequence length="84" mass="9674">MGLLAQLITLPLLPVKTALWAAQRVADQAEAEYYDPAPIRAELADLERRLEAGEIDEETFDREEDRLIDRLMEIERYRTGTGDR</sequence>
<gene>
    <name evidence="1" type="ORF">R2363_31685</name>
</gene>